<evidence type="ECO:0000313" key="2">
    <source>
        <dbReference type="EMBL" id="QCD89773.1"/>
    </source>
</evidence>
<evidence type="ECO:0000313" key="3">
    <source>
        <dbReference type="Proteomes" id="UP000501690"/>
    </source>
</evidence>
<proteinExistence type="predicted"/>
<accession>A0A4D6LMP3</accession>
<name>A0A4D6LMP3_VIGUN</name>
<keyword evidence="3" id="KW-1185">Reference proteome</keyword>
<feature type="compositionally biased region" description="Low complexity" evidence="1">
    <location>
        <begin position="1"/>
        <end position="17"/>
    </location>
</feature>
<dbReference type="Proteomes" id="UP000501690">
    <property type="component" value="Linkage Group LG4"/>
</dbReference>
<gene>
    <name evidence="2" type="ORF">DEO72_LG4g722</name>
</gene>
<dbReference type="EMBL" id="CP039348">
    <property type="protein sequence ID" value="QCD89773.1"/>
    <property type="molecule type" value="Genomic_DNA"/>
</dbReference>
<sequence length="192" mass="20864">MSGTSDTVSLSLSSSGSMQSRGNVGRRLEEESISPVAVVGRFPMETVTEVREDPLEEIAESSWPAKAGYDWVAADVRNQSSLFRWSCLLNSSLNCSPIITKGVDRGIVSLERVSTIERVCHGQEGAAEIFFTCICVGVEMTSGMDSTWDSNEDLFSRVESLGETSGVALQCSGVRRGIHHKCKHPLRLYVSG</sequence>
<feature type="region of interest" description="Disordered" evidence="1">
    <location>
        <begin position="1"/>
        <end position="28"/>
    </location>
</feature>
<organism evidence="2 3">
    <name type="scientific">Vigna unguiculata</name>
    <name type="common">Cowpea</name>
    <dbReference type="NCBI Taxonomy" id="3917"/>
    <lineage>
        <taxon>Eukaryota</taxon>
        <taxon>Viridiplantae</taxon>
        <taxon>Streptophyta</taxon>
        <taxon>Embryophyta</taxon>
        <taxon>Tracheophyta</taxon>
        <taxon>Spermatophyta</taxon>
        <taxon>Magnoliopsida</taxon>
        <taxon>eudicotyledons</taxon>
        <taxon>Gunneridae</taxon>
        <taxon>Pentapetalae</taxon>
        <taxon>rosids</taxon>
        <taxon>fabids</taxon>
        <taxon>Fabales</taxon>
        <taxon>Fabaceae</taxon>
        <taxon>Papilionoideae</taxon>
        <taxon>50 kb inversion clade</taxon>
        <taxon>NPAAA clade</taxon>
        <taxon>indigoferoid/millettioid clade</taxon>
        <taxon>Phaseoleae</taxon>
        <taxon>Vigna</taxon>
    </lineage>
</organism>
<evidence type="ECO:0000256" key="1">
    <source>
        <dbReference type="SAM" id="MobiDB-lite"/>
    </source>
</evidence>
<protein>
    <submittedName>
        <fullName evidence="2">Uncharacterized protein</fullName>
    </submittedName>
</protein>
<reference evidence="2 3" key="1">
    <citation type="submission" date="2019-04" db="EMBL/GenBank/DDBJ databases">
        <title>An improved genome assembly and genetic linkage map for asparagus bean, Vigna unguiculata ssp. sesquipedialis.</title>
        <authorList>
            <person name="Xia Q."/>
            <person name="Zhang R."/>
            <person name="Dong Y."/>
        </authorList>
    </citation>
    <scope>NUCLEOTIDE SEQUENCE [LARGE SCALE GENOMIC DNA]</scope>
    <source>
        <tissue evidence="2">Leaf</tissue>
    </source>
</reference>
<dbReference type="AlphaFoldDB" id="A0A4D6LMP3"/>